<sequence>MSSIIETRQSLVGTWSLVEYKATHIDTGHITYPMGPNAQGFLMYSADGFMSAHLMRPGATAFSDKDRIKGTQEEQSQAMSHYLAYCGPYDLEEANGGITVKHDLKVSSFPSWLGTEKRRLVTLNGNNLELNTADAYIVDVSLISKFP</sequence>
<comment type="caution">
    <text evidence="2">The sequence shown here is derived from an EMBL/GenBank/DDBJ whole genome shotgun (WGS) entry which is preliminary data.</text>
</comment>
<evidence type="ECO:0000259" key="1">
    <source>
        <dbReference type="Pfam" id="PF13924"/>
    </source>
</evidence>
<dbReference type="AlphaFoldDB" id="A0A0A2I7R0"/>
<dbReference type="Proteomes" id="UP000030143">
    <property type="component" value="Unassembled WGS sequence"/>
</dbReference>
<gene>
    <name evidence="2" type="ORF">PEX2_066610</name>
</gene>
<dbReference type="Pfam" id="PF13924">
    <property type="entry name" value="Lipocalin_5"/>
    <property type="match status" value="1"/>
</dbReference>
<proteinExistence type="predicted"/>
<dbReference type="InterPro" id="IPR024311">
    <property type="entry name" value="Lipocalin-like"/>
</dbReference>
<organism evidence="2 3">
    <name type="scientific">Penicillium expansum</name>
    <name type="common">Blue mold rot fungus</name>
    <dbReference type="NCBI Taxonomy" id="27334"/>
    <lineage>
        <taxon>Eukaryota</taxon>
        <taxon>Fungi</taxon>
        <taxon>Dikarya</taxon>
        <taxon>Ascomycota</taxon>
        <taxon>Pezizomycotina</taxon>
        <taxon>Eurotiomycetes</taxon>
        <taxon>Eurotiomycetidae</taxon>
        <taxon>Eurotiales</taxon>
        <taxon>Aspergillaceae</taxon>
        <taxon>Penicillium</taxon>
    </lineage>
</organism>
<reference evidence="2 3" key="1">
    <citation type="journal article" date="2015" name="Mol. Plant Microbe Interact.">
        <title>Genome, transcriptome, and functional analyses of Penicillium expansum provide new insights into secondary metabolism and pathogenicity.</title>
        <authorList>
            <person name="Ballester A.R."/>
            <person name="Marcet-Houben M."/>
            <person name="Levin E."/>
            <person name="Sela N."/>
            <person name="Selma-Lazaro C."/>
            <person name="Carmona L."/>
            <person name="Wisniewski M."/>
            <person name="Droby S."/>
            <person name="Gonzalez-Candelas L."/>
            <person name="Gabaldon T."/>
        </authorList>
    </citation>
    <scope>NUCLEOTIDE SEQUENCE [LARGE SCALE GENOMIC DNA]</scope>
    <source>
        <strain evidence="2 3">MD-8</strain>
    </source>
</reference>
<dbReference type="OrthoDB" id="3904217at2759"/>
<accession>A0A0A2I7R0</accession>
<evidence type="ECO:0000313" key="2">
    <source>
        <dbReference type="EMBL" id="KGO58151.1"/>
    </source>
</evidence>
<name>A0A0A2I7R0_PENEN</name>
<feature type="domain" description="Lipocalin-like" evidence="1">
    <location>
        <begin position="12"/>
        <end position="132"/>
    </location>
</feature>
<dbReference type="VEuPathDB" id="FungiDB:PEXP_099210"/>
<dbReference type="PhylomeDB" id="A0A0A2I7R0"/>
<dbReference type="EMBL" id="JQFZ01000121">
    <property type="protein sequence ID" value="KGO58151.1"/>
    <property type="molecule type" value="Genomic_DNA"/>
</dbReference>
<dbReference type="HOGENOM" id="CLU_109259_2_1_1"/>
<dbReference type="GeneID" id="27679352"/>
<dbReference type="RefSeq" id="XP_016599645.1">
    <property type="nucleotide sequence ID" value="XM_016743932.1"/>
</dbReference>
<protein>
    <recommendedName>
        <fullName evidence="1">Lipocalin-like domain-containing protein</fullName>
    </recommendedName>
</protein>
<evidence type="ECO:0000313" key="3">
    <source>
        <dbReference type="Proteomes" id="UP000030143"/>
    </source>
</evidence>
<keyword evidence="3" id="KW-1185">Reference proteome</keyword>